<protein>
    <submittedName>
        <fullName evidence="2">Uncharacterized protein</fullName>
    </submittedName>
</protein>
<evidence type="ECO:0000256" key="1">
    <source>
        <dbReference type="SAM" id="MobiDB-lite"/>
    </source>
</evidence>
<accession>A0A7I7P175</accession>
<gene>
    <name evidence="2" type="ORF">MSEO_29280</name>
</gene>
<evidence type="ECO:0000313" key="3">
    <source>
        <dbReference type="Proteomes" id="UP000466632"/>
    </source>
</evidence>
<dbReference type="Proteomes" id="UP000466632">
    <property type="component" value="Chromosome"/>
</dbReference>
<evidence type="ECO:0000313" key="2">
    <source>
        <dbReference type="EMBL" id="BBY02429.1"/>
    </source>
</evidence>
<proteinExistence type="predicted"/>
<reference evidence="2 3" key="1">
    <citation type="journal article" date="2019" name="Emerg. Microbes Infect.">
        <title>Comprehensive subspecies identification of 175 nontuberculous mycobacteria species based on 7547 genomic profiles.</title>
        <authorList>
            <person name="Matsumoto Y."/>
            <person name="Kinjo T."/>
            <person name="Motooka D."/>
            <person name="Nabeya D."/>
            <person name="Jung N."/>
            <person name="Uechi K."/>
            <person name="Horii T."/>
            <person name="Iida T."/>
            <person name="Fujita J."/>
            <person name="Nakamura S."/>
        </authorList>
    </citation>
    <scope>NUCLEOTIDE SEQUENCE [LARGE SCALE GENOMIC DNA]</scope>
    <source>
        <strain evidence="2 3">JCM 16018</strain>
    </source>
</reference>
<dbReference type="AlphaFoldDB" id="A0A7I7P175"/>
<sequence>MALVPVGSAGVSHASPSGEDASGQCSFVLTPPEVVQVSGESKVLVTMHPGPCTTAAVPNSQVVCVSIAGDGSPGHCAYKSGQETVRMYYFYRPGATYVVKAQGCADSITPPYTLCQNFGPTQTTL</sequence>
<feature type="region of interest" description="Disordered" evidence="1">
    <location>
        <begin position="1"/>
        <end position="23"/>
    </location>
</feature>
<keyword evidence="3" id="KW-1185">Reference proteome</keyword>
<name>A0A7I7P175_9MYCO</name>
<dbReference type="EMBL" id="AP022582">
    <property type="protein sequence ID" value="BBY02429.1"/>
    <property type="molecule type" value="Genomic_DNA"/>
</dbReference>
<organism evidence="2 3">
    <name type="scientific">Mycobacterium seoulense</name>
    <dbReference type="NCBI Taxonomy" id="386911"/>
    <lineage>
        <taxon>Bacteria</taxon>
        <taxon>Bacillati</taxon>
        <taxon>Actinomycetota</taxon>
        <taxon>Actinomycetes</taxon>
        <taxon>Mycobacteriales</taxon>
        <taxon>Mycobacteriaceae</taxon>
        <taxon>Mycobacterium</taxon>
    </lineage>
</organism>
<dbReference type="KEGG" id="mseo:MSEO_29280"/>